<dbReference type="EMBL" id="LLXJ01011083">
    <property type="protein sequence ID" value="PKB92435.1"/>
    <property type="molecule type" value="Genomic_DNA"/>
</dbReference>
<evidence type="ECO:0000313" key="4">
    <source>
        <dbReference type="Proteomes" id="UP000232722"/>
    </source>
</evidence>
<protein>
    <submittedName>
        <fullName evidence="3">Uncharacterized protein</fullName>
    </submittedName>
</protein>
<evidence type="ECO:0000256" key="1">
    <source>
        <dbReference type="SAM" id="Coils"/>
    </source>
</evidence>
<organism evidence="3 4">
    <name type="scientific">Rhizophagus irregularis</name>
    <dbReference type="NCBI Taxonomy" id="588596"/>
    <lineage>
        <taxon>Eukaryota</taxon>
        <taxon>Fungi</taxon>
        <taxon>Fungi incertae sedis</taxon>
        <taxon>Mucoromycota</taxon>
        <taxon>Glomeromycotina</taxon>
        <taxon>Glomeromycetes</taxon>
        <taxon>Glomerales</taxon>
        <taxon>Glomeraceae</taxon>
        <taxon>Rhizophagus</taxon>
    </lineage>
</organism>
<keyword evidence="1" id="KW-0175">Coiled coil</keyword>
<feature type="coiled-coil region" evidence="1">
    <location>
        <begin position="8"/>
        <end position="35"/>
    </location>
</feature>
<evidence type="ECO:0000313" key="3">
    <source>
        <dbReference type="EMBL" id="PKB92435.1"/>
    </source>
</evidence>
<accession>A0A2N0NCZ2</accession>
<proteinExistence type="predicted"/>
<name>A0A2N0NCZ2_9GLOM</name>
<dbReference type="Proteomes" id="UP000232722">
    <property type="component" value="Unassembled WGS sequence"/>
</dbReference>
<evidence type="ECO:0000256" key="2">
    <source>
        <dbReference type="SAM" id="MobiDB-lite"/>
    </source>
</evidence>
<feature type="region of interest" description="Disordered" evidence="2">
    <location>
        <begin position="38"/>
        <end position="72"/>
    </location>
</feature>
<gene>
    <name evidence="3" type="ORF">RhiirA5_444701</name>
</gene>
<reference evidence="3 4" key="2">
    <citation type="submission" date="2017-09" db="EMBL/GenBank/DDBJ databases">
        <title>Extensive intraspecific genome diversity in a model arbuscular mycorrhizal fungus.</title>
        <authorList>
            <person name="Chen E.C."/>
            <person name="Morin E."/>
            <person name="Beaudet D."/>
            <person name="Noel J."/>
            <person name="Ndikumana S."/>
            <person name="Charron P."/>
            <person name="St-Onge C."/>
            <person name="Giorgi J."/>
            <person name="Grigoriev I.V."/>
            <person name="Roux C."/>
            <person name="Martin F.M."/>
            <person name="Corradi N."/>
        </authorList>
    </citation>
    <scope>NUCLEOTIDE SEQUENCE [LARGE SCALE GENOMIC DNA]</scope>
    <source>
        <strain evidence="3 4">A5</strain>
    </source>
</reference>
<dbReference type="AlphaFoldDB" id="A0A2N0NCZ2"/>
<feature type="compositionally biased region" description="Basic and acidic residues" evidence="2">
    <location>
        <begin position="38"/>
        <end position="51"/>
    </location>
</feature>
<sequence>MSANPSDLEVFRQRITELEAECKKWSCEVKQELKSEKKTEFENRLAKEERGSSVVDEQPQDVPPEVSLLMHP</sequence>
<reference evidence="3 4" key="1">
    <citation type="submission" date="2016-04" db="EMBL/GenBank/DDBJ databases">
        <title>Genome analyses suggest a sexual origin of heterokaryosis in a supposedly ancient asexual fungus.</title>
        <authorList>
            <person name="Ropars J."/>
            <person name="Sedzielewska K."/>
            <person name="Noel J."/>
            <person name="Charron P."/>
            <person name="Farinelli L."/>
            <person name="Marton T."/>
            <person name="Kruger M."/>
            <person name="Pelin A."/>
            <person name="Brachmann A."/>
            <person name="Corradi N."/>
        </authorList>
    </citation>
    <scope>NUCLEOTIDE SEQUENCE [LARGE SCALE GENOMIC DNA]</scope>
    <source>
        <strain evidence="3 4">A5</strain>
    </source>
</reference>
<comment type="caution">
    <text evidence="3">The sequence shown here is derived from an EMBL/GenBank/DDBJ whole genome shotgun (WGS) entry which is preliminary data.</text>
</comment>